<feature type="domain" description="Fumarate lyase N-terminal" evidence="14">
    <location>
        <begin position="10"/>
        <end position="312"/>
    </location>
</feature>
<evidence type="ECO:0000259" key="15">
    <source>
        <dbReference type="Pfam" id="PF08328"/>
    </source>
</evidence>
<evidence type="ECO:0000256" key="8">
    <source>
        <dbReference type="ARBA" id="ARBA00024477"/>
    </source>
</evidence>
<dbReference type="GO" id="GO:0006189">
    <property type="term" value="P:'de novo' IMP biosynthetic process"/>
    <property type="evidence" value="ECO:0007669"/>
    <property type="project" value="UniProtKB-UniPathway"/>
</dbReference>
<dbReference type="Gene3D" id="1.20.200.10">
    <property type="entry name" value="Fumarase/aspartase (Central domain)"/>
    <property type="match status" value="1"/>
</dbReference>
<dbReference type="Gene3D" id="1.10.275.10">
    <property type="entry name" value="Fumarase/aspartase (N-terminal domain)"/>
    <property type="match status" value="1"/>
</dbReference>
<dbReference type="Pfam" id="PF00206">
    <property type="entry name" value="Lyase_1"/>
    <property type="match status" value="1"/>
</dbReference>
<proteinExistence type="inferred from homology"/>
<evidence type="ECO:0000256" key="1">
    <source>
        <dbReference type="ARBA" id="ARBA00004706"/>
    </source>
</evidence>
<evidence type="ECO:0000313" key="17">
    <source>
        <dbReference type="Proteomes" id="UP000034879"/>
    </source>
</evidence>
<evidence type="ECO:0000256" key="6">
    <source>
        <dbReference type="ARBA" id="ARBA00022755"/>
    </source>
</evidence>
<dbReference type="GO" id="GO:0070626">
    <property type="term" value="F:(S)-2-(5-amino-1-(5-phospho-D-ribosyl)imidazole-4-carboxamido) succinate lyase (fumarate-forming) activity"/>
    <property type="evidence" value="ECO:0007669"/>
    <property type="project" value="RHEA"/>
</dbReference>
<dbReference type="Pfam" id="PF08328">
    <property type="entry name" value="ASL_C"/>
    <property type="match status" value="1"/>
</dbReference>
<evidence type="ECO:0000256" key="4">
    <source>
        <dbReference type="ARBA" id="ARBA00012339"/>
    </source>
</evidence>
<dbReference type="PATRIC" id="fig|1618749.3.peg.374"/>
<comment type="function">
    <text evidence="9">Catalyzes two reactions in de novo purine nucleotide biosynthesis. Catalyzes the breakdown of 5-aminoimidazole- (N-succinylocarboxamide) ribotide (SAICAR or 2-[5-amino-1-(5-phospho-beta-D-ribosyl)imidazole-4-carboxamido]succinate) to 5-aminoimidazole-4-carboxamide ribotide (AICAR or 5-amino-1-(5-phospho-beta-D-ribosyl)imidazole-4-carboxamide) and fumarate, and of adenylosuccinate (ADS or N(6)-(1,2-dicarboxyethyl)-AMP) to adenosine monophosphate (AMP) and fumarate.</text>
</comment>
<evidence type="ECO:0000256" key="5">
    <source>
        <dbReference type="ARBA" id="ARBA00017058"/>
    </source>
</evidence>
<dbReference type="AlphaFoldDB" id="A0A0G1T0M2"/>
<dbReference type="PANTHER" id="PTHR43411">
    <property type="entry name" value="ADENYLOSUCCINATE LYASE"/>
    <property type="match status" value="1"/>
</dbReference>
<dbReference type="UniPathway" id="UPA00074">
    <property type="reaction ID" value="UER00132"/>
</dbReference>
<comment type="similarity">
    <text evidence="3 13">Belongs to the lyase 1 family. Adenylosuccinate lyase subfamily.</text>
</comment>
<comment type="catalytic activity">
    <reaction evidence="11">
        <text>N(6)-(1,2-dicarboxyethyl)-AMP = fumarate + AMP</text>
        <dbReference type="Rhea" id="RHEA:16853"/>
        <dbReference type="ChEBI" id="CHEBI:29806"/>
        <dbReference type="ChEBI" id="CHEBI:57567"/>
        <dbReference type="ChEBI" id="CHEBI:456215"/>
        <dbReference type="EC" id="4.3.2.2"/>
    </reaction>
    <physiologicalReaction direction="left-to-right" evidence="11">
        <dbReference type="Rhea" id="RHEA:16854"/>
    </physiologicalReaction>
</comment>
<dbReference type="NCBIfam" id="NF006764">
    <property type="entry name" value="PRK09285.1"/>
    <property type="match status" value="1"/>
</dbReference>
<evidence type="ECO:0000256" key="9">
    <source>
        <dbReference type="ARBA" id="ARBA00025012"/>
    </source>
</evidence>
<dbReference type="InterPro" id="IPR013539">
    <property type="entry name" value="PurB_C"/>
</dbReference>
<dbReference type="GO" id="GO:0044208">
    <property type="term" value="P:'de novo' AMP biosynthetic process"/>
    <property type="evidence" value="ECO:0007669"/>
    <property type="project" value="UniProtKB-UniPathway"/>
</dbReference>
<sequence>MHDAISPIDGRYFEKTRALAPFFSEQALMRYRVMMEGEYLIALSLLGKTALRKFTSAEIKTIRALSASFNEDSYKKIKDIERTTNHDVKAVEYFIKAELTRTSLKDSVEWVHFAITSEDTNNIAYGLMLSDAMANAIIPKQQEIIAGLTGLSNHYKDLPMLARTHGQPATPTTFGKEMGVFAHRLERAARNLLKQPILVKLNGASGNFNAHVAAYPKVDWLKFAESFIAGLSKKRVFALEHNPMTTQIEPHDSYVELLDYLRRFNTILIDLNQDMWRYISDDWVVQKPKAGEVGSSTMPHKINPIFFENSEGNLGLANALFEFFARKLPISRLQRDLSDSTVERNMGVAFAHSFVAYDHLLTGLSRIEVNKAKVAEALAAHPEVIAEAIQTILRREGQPMPYEQLKELTRGKVVTLDDIRVFINTLKVSDKVKDELLKLTPENYTGLASKLAEL</sequence>
<dbReference type="PRINTS" id="PR00149">
    <property type="entry name" value="FUMRATELYASE"/>
</dbReference>
<dbReference type="SUPFAM" id="SSF48557">
    <property type="entry name" value="L-aspartase-like"/>
    <property type="match status" value="1"/>
</dbReference>
<evidence type="ECO:0000256" key="2">
    <source>
        <dbReference type="ARBA" id="ARBA00004734"/>
    </source>
</evidence>
<name>A0A0G1T0M2_9BACT</name>
<dbReference type="EC" id="4.3.2.2" evidence="4 12"/>
<dbReference type="InterPro" id="IPR004769">
    <property type="entry name" value="Pur_lyase"/>
</dbReference>
<evidence type="ECO:0000256" key="10">
    <source>
        <dbReference type="ARBA" id="ARBA00030717"/>
    </source>
</evidence>
<dbReference type="InterPro" id="IPR024083">
    <property type="entry name" value="Fumarase/histidase_N"/>
</dbReference>
<dbReference type="InterPro" id="IPR022761">
    <property type="entry name" value="Fumarate_lyase_N"/>
</dbReference>
<comment type="pathway">
    <text evidence="2 13">Purine metabolism; AMP biosynthesis via de novo pathway; AMP from IMP: step 2/2.</text>
</comment>
<dbReference type="EMBL" id="LCOJ01000016">
    <property type="protein sequence ID" value="KKU75314.1"/>
    <property type="molecule type" value="Genomic_DNA"/>
</dbReference>
<gene>
    <name evidence="16" type="ORF">UY01_C0016G0004</name>
</gene>
<organism evidence="16 17">
    <name type="scientific">Candidatus Nomurabacteria bacterium GW2011_GWB1_47_6</name>
    <dbReference type="NCBI Taxonomy" id="1618749"/>
    <lineage>
        <taxon>Bacteria</taxon>
        <taxon>Candidatus Nomuraibacteriota</taxon>
    </lineage>
</organism>
<comment type="catalytic activity">
    <reaction evidence="8">
        <text>(2S)-2-[5-amino-1-(5-phospho-beta-D-ribosyl)imidazole-4-carboxamido]succinate = 5-amino-1-(5-phospho-beta-D-ribosyl)imidazole-4-carboxamide + fumarate</text>
        <dbReference type="Rhea" id="RHEA:23920"/>
        <dbReference type="ChEBI" id="CHEBI:29806"/>
        <dbReference type="ChEBI" id="CHEBI:58443"/>
        <dbReference type="ChEBI" id="CHEBI:58475"/>
        <dbReference type="EC" id="4.3.2.2"/>
    </reaction>
    <physiologicalReaction direction="left-to-right" evidence="8">
        <dbReference type="Rhea" id="RHEA:23921"/>
    </physiologicalReaction>
</comment>
<feature type="domain" description="Adenylosuccinate lyase PurB C-terminal" evidence="15">
    <location>
        <begin position="331"/>
        <end position="445"/>
    </location>
</feature>
<dbReference type="UniPathway" id="UPA00075">
    <property type="reaction ID" value="UER00336"/>
</dbReference>
<dbReference type="InterPro" id="IPR008948">
    <property type="entry name" value="L-Aspartase-like"/>
</dbReference>
<dbReference type="Proteomes" id="UP000034879">
    <property type="component" value="Unassembled WGS sequence"/>
</dbReference>
<evidence type="ECO:0000256" key="11">
    <source>
        <dbReference type="ARBA" id="ARBA00049115"/>
    </source>
</evidence>
<accession>A0A0G1T0M2</accession>
<evidence type="ECO:0000256" key="13">
    <source>
        <dbReference type="RuleBase" id="RU361172"/>
    </source>
</evidence>
<dbReference type="NCBIfam" id="TIGR00928">
    <property type="entry name" value="purB"/>
    <property type="match status" value="1"/>
</dbReference>
<evidence type="ECO:0000256" key="12">
    <source>
        <dbReference type="NCBIfam" id="TIGR00928"/>
    </source>
</evidence>
<protein>
    <recommendedName>
        <fullName evidence="5 12">Adenylosuccinate lyase</fullName>
        <shortName evidence="13">ASL</shortName>
        <ecNumber evidence="4 12">4.3.2.2</ecNumber>
    </recommendedName>
    <alternativeName>
        <fullName evidence="10 13">Adenylosuccinase</fullName>
    </alternativeName>
</protein>
<evidence type="ECO:0000259" key="14">
    <source>
        <dbReference type="Pfam" id="PF00206"/>
    </source>
</evidence>
<dbReference type="InterPro" id="IPR047136">
    <property type="entry name" value="PurB_bact"/>
</dbReference>
<dbReference type="PROSITE" id="PS00163">
    <property type="entry name" value="FUMARATE_LYASES"/>
    <property type="match status" value="1"/>
</dbReference>
<dbReference type="PANTHER" id="PTHR43411:SF1">
    <property type="entry name" value="ADENYLOSUCCINATE LYASE"/>
    <property type="match status" value="1"/>
</dbReference>
<comment type="pathway">
    <text evidence="1 13">Purine metabolism; IMP biosynthesis via de novo pathway; 5-amino-1-(5-phospho-D-ribosyl)imidazole-4-carboxamide from 5-amino-1-(5-phospho-D-ribosyl)imidazole-4-carboxylate: step 2/2.</text>
</comment>
<evidence type="ECO:0000313" key="16">
    <source>
        <dbReference type="EMBL" id="KKU75314.1"/>
    </source>
</evidence>
<evidence type="ECO:0000256" key="7">
    <source>
        <dbReference type="ARBA" id="ARBA00023239"/>
    </source>
</evidence>
<dbReference type="Gene3D" id="1.10.40.30">
    <property type="entry name" value="Fumarase/aspartase (C-terminal domain)"/>
    <property type="match status" value="1"/>
</dbReference>
<dbReference type="InterPro" id="IPR020557">
    <property type="entry name" value="Fumarate_lyase_CS"/>
</dbReference>
<dbReference type="GO" id="GO:0004018">
    <property type="term" value="F:N6-(1,2-dicarboxyethyl)AMP AMP-lyase (fumarate-forming) activity"/>
    <property type="evidence" value="ECO:0007669"/>
    <property type="project" value="UniProtKB-UniRule"/>
</dbReference>
<dbReference type="InterPro" id="IPR000362">
    <property type="entry name" value="Fumarate_lyase_fam"/>
</dbReference>
<comment type="caution">
    <text evidence="16">The sequence shown here is derived from an EMBL/GenBank/DDBJ whole genome shotgun (WGS) entry which is preliminary data.</text>
</comment>
<keyword evidence="7 13" id="KW-0456">Lyase</keyword>
<evidence type="ECO:0000256" key="3">
    <source>
        <dbReference type="ARBA" id="ARBA00008273"/>
    </source>
</evidence>
<keyword evidence="6 13" id="KW-0658">Purine biosynthesis</keyword>
<reference evidence="16 17" key="1">
    <citation type="journal article" date="2015" name="Nature">
        <title>rRNA introns, odd ribosomes, and small enigmatic genomes across a large radiation of phyla.</title>
        <authorList>
            <person name="Brown C.T."/>
            <person name="Hug L.A."/>
            <person name="Thomas B.C."/>
            <person name="Sharon I."/>
            <person name="Castelle C.J."/>
            <person name="Singh A."/>
            <person name="Wilkins M.J."/>
            <person name="Williams K.H."/>
            <person name="Banfield J.F."/>
        </authorList>
    </citation>
    <scope>NUCLEOTIDE SEQUENCE [LARGE SCALE GENOMIC DNA]</scope>
</reference>